<dbReference type="GO" id="GO:0038023">
    <property type="term" value="F:signaling receptor activity"/>
    <property type="evidence" value="ECO:0007669"/>
    <property type="project" value="TreeGrafter"/>
</dbReference>
<feature type="transmembrane region" description="Helical" evidence="6">
    <location>
        <begin position="53"/>
        <end position="71"/>
    </location>
</feature>
<name>A0AAV2RQT0_MEGNR</name>
<dbReference type="Proteomes" id="UP001497623">
    <property type="component" value="Unassembled WGS sequence"/>
</dbReference>
<accession>A0AAV2RQT0</accession>
<dbReference type="InterPro" id="IPR004254">
    <property type="entry name" value="AdipoR/HlyIII-related"/>
</dbReference>
<proteinExistence type="inferred from homology"/>
<comment type="caution">
    <text evidence="7">The sequence shown here is derived from an EMBL/GenBank/DDBJ whole genome shotgun (WGS) entry which is preliminary data.</text>
</comment>
<sequence>MCKTRKRNGLITVPYHLAPSYLQHNPYIKEGYRANLTPADCFRSIFYWTNETLNIWSHLLGFIVFLSLLIYDVLVVYHAYPSTGTDVIVASLVLICFMRELDEIVYPWAPANNMCLNGEKFEHHRIGKKPRCTEICIQKPRR</sequence>
<dbReference type="PANTHER" id="PTHR20855">
    <property type="entry name" value="ADIPOR/PROGESTIN RECEPTOR-RELATED"/>
    <property type="match status" value="1"/>
</dbReference>
<evidence type="ECO:0000313" key="8">
    <source>
        <dbReference type="Proteomes" id="UP001497623"/>
    </source>
</evidence>
<protein>
    <recommendedName>
        <fullName evidence="9">Progestin and adipoQ receptor family member 3</fullName>
    </recommendedName>
</protein>
<dbReference type="PANTHER" id="PTHR20855:SF15">
    <property type="entry name" value="PROGESTIN AND ADIPOQ RECEPTOR FAMILY MEMBER 3"/>
    <property type="match status" value="1"/>
</dbReference>
<evidence type="ECO:0000313" key="7">
    <source>
        <dbReference type="EMBL" id="CAL4138763.1"/>
    </source>
</evidence>
<keyword evidence="3 6" id="KW-0812">Transmembrane</keyword>
<dbReference type="AlphaFoldDB" id="A0AAV2RQT0"/>
<comment type="similarity">
    <text evidence="2">Belongs to the ADIPOR family.</text>
</comment>
<evidence type="ECO:0008006" key="9">
    <source>
        <dbReference type="Google" id="ProtNLM"/>
    </source>
</evidence>
<evidence type="ECO:0000256" key="1">
    <source>
        <dbReference type="ARBA" id="ARBA00004141"/>
    </source>
</evidence>
<evidence type="ECO:0000256" key="3">
    <source>
        <dbReference type="ARBA" id="ARBA00022692"/>
    </source>
</evidence>
<dbReference type="EMBL" id="CAXKWB010030919">
    <property type="protein sequence ID" value="CAL4138763.1"/>
    <property type="molecule type" value="Genomic_DNA"/>
</dbReference>
<keyword evidence="8" id="KW-1185">Reference proteome</keyword>
<comment type="subcellular location">
    <subcellularLocation>
        <location evidence="1">Membrane</location>
        <topology evidence="1">Multi-pass membrane protein</topology>
    </subcellularLocation>
</comment>
<gene>
    <name evidence="7" type="ORF">MNOR_LOCUS28265</name>
</gene>
<dbReference type="Pfam" id="PF03006">
    <property type="entry name" value="HlyIII"/>
    <property type="match status" value="1"/>
</dbReference>
<evidence type="ECO:0000256" key="6">
    <source>
        <dbReference type="SAM" id="Phobius"/>
    </source>
</evidence>
<organism evidence="7 8">
    <name type="scientific">Meganyctiphanes norvegica</name>
    <name type="common">Northern krill</name>
    <name type="synonym">Thysanopoda norvegica</name>
    <dbReference type="NCBI Taxonomy" id="48144"/>
    <lineage>
        <taxon>Eukaryota</taxon>
        <taxon>Metazoa</taxon>
        <taxon>Ecdysozoa</taxon>
        <taxon>Arthropoda</taxon>
        <taxon>Crustacea</taxon>
        <taxon>Multicrustacea</taxon>
        <taxon>Malacostraca</taxon>
        <taxon>Eumalacostraca</taxon>
        <taxon>Eucarida</taxon>
        <taxon>Euphausiacea</taxon>
        <taxon>Euphausiidae</taxon>
        <taxon>Meganyctiphanes</taxon>
    </lineage>
</organism>
<keyword evidence="5 6" id="KW-0472">Membrane</keyword>
<evidence type="ECO:0000256" key="4">
    <source>
        <dbReference type="ARBA" id="ARBA00022989"/>
    </source>
</evidence>
<keyword evidence="4 6" id="KW-1133">Transmembrane helix</keyword>
<evidence type="ECO:0000256" key="2">
    <source>
        <dbReference type="ARBA" id="ARBA00007018"/>
    </source>
</evidence>
<evidence type="ECO:0000256" key="5">
    <source>
        <dbReference type="ARBA" id="ARBA00023136"/>
    </source>
</evidence>
<reference evidence="7 8" key="1">
    <citation type="submission" date="2024-05" db="EMBL/GenBank/DDBJ databases">
        <authorList>
            <person name="Wallberg A."/>
        </authorList>
    </citation>
    <scope>NUCLEOTIDE SEQUENCE [LARGE SCALE GENOMIC DNA]</scope>
</reference>
<dbReference type="GO" id="GO:0016020">
    <property type="term" value="C:membrane"/>
    <property type="evidence" value="ECO:0007669"/>
    <property type="project" value="UniProtKB-SubCell"/>
</dbReference>